<sequence>MIKLILGPMFAGKTTELLRLIRLHKQARQQVLAITYAEDDRILQTHDFESEFSVPALSLSDAQFYITEQTRVIAIDEGQFYPDLVEFCERWASEGLTVIVAALDGDTSRTPFANVSKLISLADDVYKLTAVCQFCAETAPFTIKSEEFAKFGDKGYAAVCRKCFYKFQ</sequence>
<accession>A0AA86UFQ1</accession>
<feature type="active site" description="Proton acceptor" evidence="11">
    <location>
        <position position="77"/>
    </location>
</feature>
<evidence type="ECO:0000256" key="9">
    <source>
        <dbReference type="ARBA" id="ARBA00022840"/>
    </source>
</evidence>
<protein>
    <recommendedName>
        <fullName evidence="2 13">Thymidine kinase</fullName>
        <ecNumber evidence="2 13">2.7.1.21</ecNumber>
    </recommendedName>
</protein>
<evidence type="ECO:0000256" key="4">
    <source>
        <dbReference type="ARBA" id="ARBA00022679"/>
    </source>
</evidence>
<dbReference type="Proteomes" id="UP001642409">
    <property type="component" value="Unassembled WGS sequence"/>
</dbReference>
<keyword evidence="3 13" id="KW-0237">DNA synthesis</keyword>
<evidence type="ECO:0000313" key="17">
    <source>
        <dbReference type="EMBL" id="CAI9954411.1"/>
    </source>
</evidence>
<dbReference type="EMBL" id="CATOUU010000843">
    <property type="protein sequence ID" value="CAI9954039.1"/>
    <property type="molecule type" value="Genomic_DNA"/>
</dbReference>
<dbReference type="Pfam" id="PF00265">
    <property type="entry name" value="TK"/>
    <property type="match status" value="1"/>
</dbReference>
<dbReference type="SUPFAM" id="SSF52540">
    <property type="entry name" value="P-loop containing nucleoside triphosphate hydrolases"/>
    <property type="match status" value="1"/>
</dbReference>
<reference evidence="16" key="1">
    <citation type="submission" date="2023-06" db="EMBL/GenBank/DDBJ databases">
        <authorList>
            <person name="Kurt Z."/>
        </authorList>
    </citation>
    <scope>NUCLEOTIDE SEQUENCE</scope>
</reference>
<evidence type="ECO:0000313" key="15">
    <source>
        <dbReference type="EMBL" id="CAI9928402.1"/>
    </source>
</evidence>
<evidence type="ECO:0000313" key="21">
    <source>
        <dbReference type="EMBL" id="CAL6058760.1"/>
    </source>
</evidence>
<evidence type="ECO:0000256" key="8">
    <source>
        <dbReference type="ARBA" id="ARBA00022833"/>
    </source>
</evidence>
<keyword evidence="9 13" id="KW-0067">ATP-binding</keyword>
<gene>
    <name evidence="15" type="ORF">HINF_LOCUS16047</name>
    <name evidence="19" type="ORF">HINF_LOCUS32980</name>
    <name evidence="16" type="ORF">HINF_LOCUS41684</name>
    <name evidence="17" type="ORF">HINF_LOCUS42056</name>
    <name evidence="20" type="ORF">HINF_LOCUS43148</name>
    <name evidence="21" type="ORF">HINF_LOCUS48426</name>
    <name evidence="18" type="ORF">HINF_LOCUS50420</name>
    <name evidence="22" type="ORF">HINF_LOCUS70977</name>
</gene>
<reference evidence="19 23" key="2">
    <citation type="submission" date="2024-07" db="EMBL/GenBank/DDBJ databases">
        <authorList>
            <person name="Akdeniz Z."/>
        </authorList>
    </citation>
    <scope>NUCLEOTIDE SEQUENCE [LARGE SCALE GENOMIC DNA]</scope>
</reference>
<dbReference type="GO" id="GO:0004797">
    <property type="term" value="F:thymidine kinase activity"/>
    <property type="evidence" value="ECO:0007669"/>
    <property type="project" value="UniProtKB-EC"/>
</dbReference>
<evidence type="ECO:0000256" key="2">
    <source>
        <dbReference type="ARBA" id="ARBA00012118"/>
    </source>
</evidence>
<evidence type="ECO:0000256" key="12">
    <source>
        <dbReference type="PIRSR" id="PIRSR035805-2"/>
    </source>
</evidence>
<dbReference type="EMBL" id="CAXDID020000540">
    <property type="protein sequence ID" value="CAL6101163.1"/>
    <property type="molecule type" value="Genomic_DNA"/>
</dbReference>
<keyword evidence="7 13" id="KW-0418">Kinase</keyword>
<evidence type="ECO:0000256" key="13">
    <source>
        <dbReference type="RuleBase" id="RU000544"/>
    </source>
</evidence>
<comment type="catalytic activity">
    <reaction evidence="10 13">
        <text>thymidine + ATP = dTMP + ADP + H(+)</text>
        <dbReference type="Rhea" id="RHEA:19129"/>
        <dbReference type="ChEBI" id="CHEBI:15378"/>
        <dbReference type="ChEBI" id="CHEBI:17748"/>
        <dbReference type="ChEBI" id="CHEBI:30616"/>
        <dbReference type="ChEBI" id="CHEBI:63528"/>
        <dbReference type="ChEBI" id="CHEBI:456216"/>
        <dbReference type="EC" id="2.7.1.21"/>
    </reaction>
</comment>
<dbReference type="AlphaFoldDB" id="A0AA86UFQ1"/>
<evidence type="ECO:0000313" key="23">
    <source>
        <dbReference type="Proteomes" id="UP001642409"/>
    </source>
</evidence>
<evidence type="ECO:0000313" key="20">
    <source>
        <dbReference type="EMBL" id="CAL6049294.1"/>
    </source>
</evidence>
<evidence type="ECO:0000256" key="14">
    <source>
        <dbReference type="RuleBase" id="RU004165"/>
    </source>
</evidence>
<dbReference type="InterPro" id="IPR027417">
    <property type="entry name" value="P-loop_NTPase"/>
</dbReference>
<name>A0AA86UFQ1_9EUKA</name>
<dbReference type="Gene3D" id="3.40.50.300">
    <property type="entry name" value="P-loop containing nucleotide triphosphate hydrolases"/>
    <property type="match status" value="1"/>
</dbReference>
<evidence type="ECO:0000313" key="16">
    <source>
        <dbReference type="EMBL" id="CAI9954039.1"/>
    </source>
</evidence>
<keyword evidence="23" id="KW-1185">Reference proteome</keyword>
<evidence type="ECO:0000256" key="3">
    <source>
        <dbReference type="ARBA" id="ARBA00022634"/>
    </source>
</evidence>
<dbReference type="InterPro" id="IPR001267">
    <property type="entry name" value="Thymidine_kinase"/>
</dbReference>
<dbReference type="EMBL" id="CATOUU010000848">
    <property type="protein sequence ID" value="CAI9954411.1"/>
    <property type="molecule type" value="Genomic_DNA"/>
</dbReference>
<dbReference type="EMBL" id="CATOUU010000959">
    <property type="protein sequence ID" value="CAI9962775.1"/>
    <property type="molecule type" value="Genomic_DNA"/>
</dbReference>
<evidence type="ECO:0000313" key="19">
    <source>
        <dbReference type="EMBL" id="CAL6030103.1"/>
    </source>
</evidence>
<keyword evidence="6 13" id="KW-0547">Nucleotide-binding</keyword>
<keyword evidence="8" id="KW-0862">Zinc</keyword>
<evidence type="ECO:0000256" key="5">
    <source>
        <dbReference type="ARBA" id="ARBA00022723"/>
    </source>
</evidence>
<dbReference type="GO" id="GO:0046104">
    <property type="term" value="P:thymidine metabolic process"/>
    <property type="evidence" value="ECO:0007669"/>
    <property type="project" value="TreeGrafter"/>
</dbReference>
<dbReference type="EC" id="2.7.1.21" evidence="2 13"/>
<keyword evidence="4 13" id="KW-0808">Transferase</keyword>
<dbReference type="PANTHER" id="PTHR11441:SF0">
    <property type="entry name" value="THYMIDINE KINASE, CYTOSOLIC"/>
    <property type="match status" value="1"/>
</dbReference>
<dbReference type="GO" id="GO:0046872">
    <property type="term" value="F:metal ion binding"/>
    <property type="evidence" value="ECO:0007669"/>
    <property type="project" value="UniProtKB-KW"/>
</dbReference>
<dbReference type="EMBL" id="CATOUU010000396">
    <property type="protein sequence ID" value="CAI9928402.1"/>
    <property type="molecule type" value="Genomic_DNA"/>
</dbReference>
<comment type="caution">
    <text evidence="16">The sequence shown here is derived from an EMBL/GenBank/DDBJ whole genome shotgun (WGS) entry which is preliminary data.</text>
</comment>
<feature type="binding site" evidence="12">
    <location>
        <position position="156"/>
    </location>
    <ligand>
        <name>substrate</name>
    </ligand>
</feature>
<dbReference type="GO" id="GO:0071897">
    <property type="term" value="P:DNA biosynthetic process"/>
    <property type="evidence" value="ECO:0007669"/>
    <property type="project" value="UniProtKB-KW"/>
</dbReference>
<evidence type="ECO:0000256" key="11">
    <source>
        <dbReference type="PIRSR" id="PIRSR035805-1"/>
    </source>
</evidence>
<evidence type="ECO:0000313" key="18">
    <source>
        <dbReference type="EMBL" id="CAI9962775.1"/>
    </source>
</evidence>
<proteinExistence type="inferred from homology"/>
<evidence type="ECO:0000256" key="1">
    <source>
        <dbReference type="ARBA" id="ARBA00007587"/>
    </source>
</evidence>
<comment type="similarity">
    <text evidence="1 14">Belongs to the thymidine kinase family.</text>
</comment>
<organism evidence="16">
    <name type="scientific">Hexamita inflata</name>
    <dbReference type="NCBI Taxonomy" id="28002"/>
    <lineage>
        <taxon>Eukaryota</taxon>
        <taxon>Metamonada</taxon>
        <taxon>Diplomonadida</taxon>
        <taxon>Hexamitidae</taxon>
        <taxon>Hexamitinae</taxon>
        <taxon>Hexamita</taxon>
    </lineage>
</organism>
<dbReference type="PIRSF" id="PIRSF035805">
    <property type="entry name" value="TK_cell"/>
    <property type="match status" value="1"/>
</dbReference>
<dbReference type="EMBL" id="CAXDID020000178">
    <property type="protein sequence ID" value="CAL6049294.1"/>
    <property type="molecule type" value="Genomic_DNA"/>
</dbReference>
<evidence type="ECO:0000256" key="6">
    <source>
        <dbReference type="ARBA" id="ARBA00022741"/>
    </source>
</evidence>
<dbReference type="EMBL" id="CAXDID020000222">
    <property type="protein sequence ID" value="CAL6058760.1"/>
    <property type="molecule type" value="Genomic_DNA"/>
</dbReference>
<dbReference type="EMBL" id="CAXDID020000113">
    <property type="protein sequence ID" value="CAL6030103.1"/>
    <property type="molecule type" value="Genomic_DNA"/>
</dbReference>
<dbReference type="PANTHER" id="PTHR11441">
    <property type="entry name" value="THYMIDINE KINASE"/>
    <property type="match status" value="1"/>
</dbReference>
<evidence type="ECO:0000313" key="22">
    <source>
        <dbReference type="EMBL" id="CAL6101163.1"/>
    </source>
</evidence>
<keyword evidence="5" id="KW-0479">Metal-binding</keyword>
<dbReference type="FunFam" id="3.40.50.300:FF:000948">
    <property type="entry name" value="Thymidine kinase"/>
    <property type="match status" value="1"/>
</dbReference>
<evidence type="ECO:0000256" key="10">
    <source>
        <dbReference type="ARBA" id="ARBA00048254"/>
    </source>
</evidence>
<evidence type="ECO:0000256" key="7">
    <source>
        <dbReference type="ARBA" id="ARBA00022777"/>
    </source>
</evidence>
<dbReference type="GO" id="GO:0005524">
    <property type="term" value="F:ATP binding"/>
    <property type="evidence" value="ECO:0007669"/>
    <property type="project" value="UniProtKB-KW"/>
</dbReference>